<comment type="pathway">
    <text evidence="1">Protein modification; protein ubiquitination.</text>
</comment>
<protein>
    <recommendedName>
        <fullName evidence="7">RING-type domain-containing protein</fullName>
    </recommendedName>
</protein>
<evidence type="ECO:0000256" key="1">
    <source>
        <dbReference type="ARBA" id="ARBA00004906"/>
    </source>
</evidence>
<dbReference type="SUPFAM" id="SSF57850">
    <property type="entry name" value="RING/U-box"/>
    <property type="match status" value="1"/>
</dbReference>
<dbReference type="OrthoDB" id="8062037at2759"/>
<evidence type="ECO:0000256" key="3">
    <source>
        <dbReference type="ARBA" id="ARBA00022771"/>
    </source>
</evidence>
<dbReference type="AlphaFoldDB" id="A0A8X7RNI9"/>
<dbReference type="Proteomes" id="UP000886595">
    <property type="component" value="Unassembled WGS sequence"/>
</dbReference>
<gene>
    <name evidence="8" type="ORF">Bca52824_038064</name>
</gene>
<keyword evidence="3 6" id="KW-0863">Zinc-finger</keyword>
<evidence type="ECO:0000313" key="9">
    <source>
        <dbReference type="Proteomes" id="UP000886595"/>
    </source>
</evidence>
<evidence type="ECO:0000313" key="8">
    <source>
        <dbReference type="EMBL" id="KAG2291395.1"/>
    </source>
</evidence>
<dbReference type="PROSITE" id="PS50089">
    <property type="entry name" value="ZF_RING_2"/>
    <property type="match status" value="1"/>
</dbReference>
<dbReference type="GO" id="GO:0008270">
    <property type="term" value="F:zinc ion binding"/>
    <property type="evidence" value="ECO:0007669"/>
    <property type="project" value="UniProtKB-KW"/>
</dbReference>
<dbReference type="InterPro" id="IPR013083">
    <property type="entry name" value="Znf_RING/FYVE/PHD"/>
</dbReference>
<organism evidence="8 9">
    <name type="scientific">Brassica carinata</name>
    <name type="common">Ethiopian mustard</name>
    <name type="synonym">Abyssinian cabbage</name>
    <dbReference type="NCBI Taxonomy" id="52824"/>
    <lineage>
        <taxon>Eukaryota</taxon>
        <taxon>Viridiplantae</taxon>
        <taxon>Streptophyta</taxon>
        <taxon>Embryophyta</taxon>
        <taxon>Tracheophyta</taxon>
        <taxon>Spermatophyta</taxon>
        <taxon>Magnoliopsida</taxon>
        <taxon>eudicotyledons</taxon>
        <taxon>Gunneridae</taxon>
        <taxon>Pentapetalae</taxon>
        <taxon>rosids</taxon>
        <taxon>malvids</taxon>
        <taxon>Brassicales</taxon>
        <taxon>Brassicaceae</taxon>
        <taxon>Brassiceae</taxon>
        <taxon>Brassica</taxon>
    </lineage>
</organism>
<dbReference type="InterPro" id="IPR001841">
    <property type="entry name" value="Znf_RING"/>
</dbReference>
<keyword evidence="2" id="KW-0479">Metal-binding</keyword>
<name>A0A8X7RNI9_BRACI</name>
<dbReference type="EMBL" id="JAAMPC010000009">
    <property type="protein sequence ID" value="KAG2291395.1"/>
    <property type="molecule type" value="Genomic_DNA"/>
</dbReference>
<comment type="caution">
    <text evidence="8">The sequence shown here is derived from an EMBL/GenBank/DDBJ whole genome shotgun (WGS) entry which is preliminary data.</text>
</comment>
<accession>A0A8X7RNI9</accession>
<proteinExistence type="predicted"/>
<feature type="domain" description="RING-type" evidence="7">
    <location>
        <begin position="94"/>
        <end position="119"/>
    </location>
</feature>
<keyword evidence="5" id="KW-0862">Zinc</keyword>
<dbReference type="InterPro" id="IPR024766">
    <property type="entry name" value="Znf_RING_H2"/>
</dbReference>
<evidence type="ECO:0000256" key="4">
    <source>
        <dbReference type="ARBA" id="ARBA00022786"/>
    </source>
</evidence>
<evidence type="ECO:0000256" key="6">
    <source>
        <dbReference type="PROSITE-ProRule" id="PRU00175"/>
    </source>
</evidence>
<evidence type="ECO:0000256" key="5">
    <source>
        <dbReference type="ARBA" id="ARBA00022833"/>
    </source>
</evidence>
<evidence type="ECO:0000256" key="2">
    <source>
        <dbReference type="ARBA" id="ARBA00022723"/>
    </source>
</evidence>
<dbReference type="Pfam" id="PF12678">
    <property type="entry name" value="zf-rbx1"/>
    <property type="match status" value="1"/>
</dbReference>
<keyword evidence="9" id="KW-1185">Reference proteome</keyword>
<reference evidence="8 9" key="1">
    <citation type="submission" date="2020-02" db="EMBL/GenBank/DDBJ databases">
        <authorList>
            <person name="Ma Q."/>
            <person name="Huang Y."/>
            <person name="Song X."/>
            <person name="Pei D."/>
        </authorList>
    </citation>
    <scope>NUCLEOTIDE SEQUENCE [LARGE SCALE GENOMIC DNA]</scope>
    <source>
        <strain evidence="8">Sxm20200214</strain>
        <tissue evidence="8">Leaf</tissue>
    </source>
</reference>
<evidence type="ECO:0000259" key="7">
    <source>
        <dbReference type="PROSITE" id="PS50089"/>
    </source>
</evidence>
<sequence length="123" mass="14123">MKTASNGHIIHETVCDMEYMLGYHEIDFDSVMEIIEQTSDFVAHTISTPDDPTNTDLDIIVKISDHNLDAFRRIDLDVYIIELQFGTEGEINSLNCKHSYHHHCILDWIKKTLTCPCCRVVLA</sequence>
<keyword evidence="4" id="KW-0833">Ubl conjugation pathway</keyword>
<dbReference type="Gene3D" id="3.30.40.10">
    <property type="entry name" value="Zinc/RING finger domain, C3HC4 (zinc finger)"/>
    <property type="match status" value="1"/>
</dbReference>